<protein>
    <submittedName>
        <fullName evidence="4">Phosphodiester glycosidase family protein</fullName>
    </submittedName>
</protein>
<name>A0ABV8TZX9_9ACTN</name>
<evidence type="ECO:0000256" key="2">
    <source>
        <dbReference type="SAM" id="SignalP"/>
    </source>
</evidence>
<feature type="chain" id="PRO_5046791796" evidence="2">
    <location>
        <begin position="28"/>
        <end position="535"/>
    </location>
</feature>
<evidence type="ECO:0000313" key="4">
    <source>
        <dbReference type="EMBL" id="MFC4335921.1"/>
    </source>
</evidence>
<feature type="region of interest" description="Disordered" evidence="1">
    <location>
        <begin position="508"/>
        <end position="535"/>
    </location>
</feature>
<proteinExistence type="predicted"/>
<dbReference type="GO" id="GO:0016798">
    <property type="term" value="F:hydrolase activity, acting on glycosyl bonds"/>
    <property type="evidence" value="ECO:0007669"/>
    <property type="project" value="UniProtKB-KW"/>
</dbReference>
<keyword evidence="2" id="KW-0732">Signal</keyword>
<dbReference type="EMBL" id="JBHSDK010000015">
    <property type="protein sequence ID" value="MFC4335921.1"/>
    <property type="molecule type" value="Genomic_DNA"/>
</dbReference>
<reference evidence="5" key="1">
    <citation type="journal article" date="2019" name="Int. J. Syst. Evol. Microbiol.">
        <title>The Global Catalogue of Microorganisms (GCM) 10K type strain sequencing project: providing services to taxonomists for standard genome sequencing and annotation.</title>
        <authorList>
            <consortium name="The Broad Institute Genomics Platform"/>
            <consortium name="The Broad Institute Genome Sequencing Center for Infectious Disease"/>
            <person name="Wu L."/>
            <person name="Ma J."/>
        </authorList>
    </citation>
    <scope>NUCLEOTIDE SEQUENCE [LARGE SCALE GENOMIC DNA]</scope>
    <source>
        <strain evidence="5">IBRC-M 10908</strain>
    </source>
</reference>
<dbReference type="RefSeq" id="WP_380621258.1">
    <property type="nucleotide sequence ID" value="NZ_JBHSDK010000015.1"/>
</dbReference>
<keyword evidence="5" id="KW-1185">Reference proteome</keyword>
<keyword evidence="4" id="KW-0378">Hydrolase</keyword>
<dbReference type="InterPro" id="IPR018711">
    <property type="entry name" value="NAGPA"/>
</dbReference>
<organism evidence="4 5">
    <name type="scientific">Salininema proteolyticum</name>
    <dbReference type="NCBI Taxonomy" id="1607685"/>
    <lineage>
        <taxon>Bacteria</taxon>
        <taxon>Bacillati</taxon>
        <taxon>Actinomycetota</taxon>
        <taxon>Actinomycetes</taxon>
        <taxon>Glycomycetales</taxon>
        <taxon>Glycomycetaceae</taxon>
        <taxon>Salininema</taxon>
    </lineage>
</organism>
<dbReference type="Proteomes" id="UP001595823">
    <property type="component" value="Unassembled WGS sequence"/>
</dbReference>
<dbReference type="Pfam" id="PF09992">
    <property type="entry name" value="NAGPA"/>
    <property type="match status" value="1"/>
</dbReference>
<accession>A0ABV8TZX9</accession>
<gene>
    <name evidence="4" type="ORF">ACFPET_11975</name>
</gene>
<sequence>MRQKHRHVAAFATGVLAATLSIIAVPASGTAITAKTTEEVAPGVIYEAYTYEGQPVHQLSVSIAEDHITADVLVPDAIADAEKPSTMAEAANATTVVNGDFFNNSEDGWDTYTNAPVGPMVTDNAELFPAYTGRTYEKGAVPGAQRMGPPRPGGSPNESVLGFRDGEPVMTEMNVEGEVSREDGTFPLEGVNQYGLRGNGMGYFDADWGSAERLRAACGDSNDRHAPCSENITDVLIRNGKVVDIDDLFPDTVPGENTPFEHYRPIGENEYVLFGRGAAADWLRDLNPGDSVTADWSLTSPAGDLDTALGGMPIVRDGAIIDGIPNDDPAIRTAVGYNAGGNVLYMVTVGDCQKISVGCDRDGLSLAGLSELMIEIGAVDALNLDGGGSSMMGTAEDDGTIKTRNNPSDPLGERPVANALAIFATDKRISYMEGRWKMQNGSPFAPSLLVDERGAARYVADGAYDFFGPLELSSDSSDTEWSLSSDFQKYSYLDDSITEGFTFSLSVDAGSANPTPEPGDQFTDADGNVWERQAE</sequence>
<dbReference type="PANTHER" id="PTHR40446:SF2">
    <property type="entry name" value="N-ACETYLGLUCOSAMINE-1-PHOSPHODIESTER ALPHA-N-ACETYLGLUCOSAMINIDASE"/>
    <property type="match status" value="1"/>
</dbReference>
<comment type="caution">
    <text evidence="4">The sequence shown here is derived from an EMBL/GenBank/DDBJ whole genome shotgun (WGS) entry which is preliminary data.</text>
</comment>
<evidence type="ECO:0000259" key="3">
    <source>
        <dbReference type="Pfam" id="PF09992"/>
    </source>
</evidence>
<feature type="domain" description="Phosphodiester glycosidase" evidence="3">
    <location>
        <begin position="269"/>
        <end position="423"/>
    </location>
</feature>
<feature type="signal peptide" evidence="2">
    <location>
        <begin position="1"/>
        <end position="27"/>
    </location>
</feature>
<evidence type="ECO:0000313" key="5">
    <source>
        <dbReference type="Proteomes" id="UP001595823"/>
    </source>
</evidence>
<dbReference type="PANTHER" id="PTHR40446">
    <property type="entry name" value="N-ACETYLGLUCOSAMINE-1-PHOSPHODIESTER ALPHA-N-ACETYLGLUCOSAMINIDASE"/>
    <property type="match status" value="1"/>
</dbReference>
<keyword evidence="4" id="KW-0326">Glycosidase</keyword>
<evidence type="ECO:0000256" key="1">
    <source>
        <dbReference type="SAM" id="MobiDB-lite"/>
    </source>
</evidence>